<dbReference type="CDD" id="cd06661">
    <property type="entry name" value="GGCT_like"/>
    <property type="match status" value="1"/>
</dbReference>
<sequence>MEHARPTGALPLDDGHLRPELCRDERGFVARRPSTNDHNAIHMPRVERNPNGTGFAPDMPPTRSAQFSPGRAGRYRRRVRHYAAYGSNLDPARMRAYCPHSPMVGVGWIEGWRLTFAGEDVLGWEGAVTTLVESPGDRVFVALYDVHPEDGKQLDEVEGVTAGTYRKIHVRVATLDGDVTAWVYVFTGYEGGAPTAWYLSELVRAAEKAGAPADYIEQLRGRPTRDEKS</sequence>
<dbReference type="EMBL" id="BONU01000003">
    <property type="protein sequence ID" value="GIG72178.1"/>
    <property type="molecule type" value="Genomic_DNA"/>
</dbReference>
<comment type="caution">
    <text evidence="5">The sequence shown here is derived from an EMBL/GenBank/DDBJ whole genome shotgun (WGS) entry which is preliminary data.</text>
</comment>
<evidence type="ECO:0008006" key="7">
    <source>
        <dbReference type="Google" id="ProtNLM"/>
    </source>
</evidence>
<dbReference type="InterPro" id="IPR017939">
    <property type="entry name" value="G-Glutamylcylcotransferase"/>
</dbReference>
<feature type="binding site" evidence="3">
    <location>
        <begin position="82"/>
        <end position="87"/>
    </location>
    <ligand>
        <name>substrate</name>
    </ligand>
</feature>
<gene>
    <name evidence="5" type="ORF">Pfl04_05820</name>
</gene>
<feature type="active site" description="Proton acceptor" evidence="2">
    <location>
        <position position="158"/>
    </location>
</feature>
<evidence type="ECO:0000313" key="6">
    <source>
        <dbReference type="Proteomes" id="UP000653674"/>
    </source>
</evidence>
<reference evidence="5" key="1">
    <citation type="submission" date="2021-01" db="EMBL/GenBank/DDBJ databases">
        <title>Whole genome shotgun sequence of Planosporangium flavigriseum NBRC 105377.</title>
        <authorList>
            <person name="Komaki H."/>
            <person name="Tamura T."/>
        </authorList>
    </citation>
    <scope>NUCLEOTIDE SEQUENCE</scope>
    <source>
        <strain evidence="5">NBRC 105377</strain>
    </source>
</reference>
<feature type="binding site" evidence="3">
    <location>
        <position position="198"/>
    </location>
    <ligand>
        <name>substrate</name>
    </ligand>
</feature>
<dbReference type="AlphaFoldDB" id="A0A8J3LK75"/>
<evidence type="ECO:0000256" key="4">
    <source>
        <dbReference type="SAM" id="MobiDB-lite"/>
    </source>
</evidence>
<keyword evidence="1" id="KW-0456">Lyase</keyword>
<evidence type="ECO:0000256" key="1">
    <source>
        <dbReference type="ARBA" id="ARBA00023239"/>
    </source>
</evidence>
<evidence type="ECO:0000256" key="2">
    <source>
        <dbReference type="PIRSR" id="PIRSR617939-1"/>
    </source>
</evidence>
<accession>A0A8J3LK75</accession>
<keyword evidence="6" id="KW-1185">Reference proteome</keyword>
<dbReference type="PANTHER" id="PTHR12935">
    <property type="entry name" value="GAMMA-GLUTAMYLCYCLOTRANSFERASE"/>
    <property type="match status" value="1"/>
</dbReference>
<name>A0A8J3LK75_9ACTN</name>
<dbReference type="InterPro" id="IPR036568">
    <property type="entry name" value="GGCT-like_sf"/>
</dbReference>
<dbReference type="Proteomes" id="UP000653674">
    <property type="component" value="Unassembled WGS sequence"/>
</dbReference>
<dbReference type="InterPro" id="IPR013024">
    <property type="entry name" value="GGCT-like"/>
</dbReference>
<dbReference type="GO" id="GO:0003839">
    <property type="term" value="F:gamma-glutamylcyclotransferase activity"/>
    <property type="evidence" value="ECO:0007669"/>
    <property type="project" value="InterPro"/>
</dbReference>
<dbReference type="SUPFAM" id="SSF110857">
    <property type="entry name" value="Gamma-glutamyl cyclotransferase-like"/>
    <property type="match status" value="1"/>
</dbReference>
<evidence type="ECO:0000256" key="3">
    <source>
        <dbReference type="PIRSR" id="PIRSR617939-2"/>
    </source>
</evidence>
<feature type="region of interest" description="Disordered" evidence="4">
    <location>
        <begin position="30"/>
        <end position="71"/>
    </location>
</feature>
<protein>
    <recommendedName>
        <fullName evidence="7">AIG2-like family protein</fullName>
    </recommendedName>
</protein>
<proteinExistence type="predicted"/>
<evidence type="ECO:0000313" key="5">
    <source>
        <dbReference type="EMBL" id="GIG72178.1"/>
    </source>
</evidence>
<dbReference type="PANTHER" id="PTHR12935:SF0">
    <property type="entry name" value="GAMMA-GLUTAMYLCYCLOTRANSFERASE"/>
    <property type="match status" value="1"/>
</dbReference>
<dbReference type="Pfam" id="PF13772">
    <property type="entry name" value="AIG2_2"/>
    <property type="match status" value="1"/>
</dbReference>
<dbReference type="Gene3D" id="3.10.490.10">
    <property type="entry name" value="Gamma-glutamyl cyclotransferase-like"/>
    <property type="match status" value="1"/>
</dbReference>
<organism evidence="5 6">
    <name type="scientific">Planosporangium flavigriseum</name>
    <dbReference type="NCBI Taxonomy" id="373681"/>
    <lineage>
        <taxon>Bacteria</taxon>
        <taxon>Bacillati</taxon>
        <taxon>Actinomycetota</taxon>
        <taxon>Actinomycetes</taxon>
        <taxon>Micromonosporales</taxon>
        <taxon>Micromonosporaceae</taxon>
        <taxon>Planosporangium</taxon>
    </lineage>
</organism>